<dbReference type="Gene3D" id="3.10.10.10">
    <property type="entry name" value="HIV Type 1 Reverse Transcriptase, subunit A, domain 1"/>
    <property type="match status" value="1"/>
</dbReference>
<proteinExistence type="predicted"/>
<keyword evidence="6" id="KW-1185">Reference proteome</keyword>
<dbReference type="CDD" id="cd09274">
    <property type="entry name" value="RNase_HI_RT_Ty3"/>
    <property type="match status" value="1"/>
</dbReference>
<evidence type="ECO:0000256" key="2">
    <source>
        <dbReference type="ARBA" id="ARBA00023268"/>
    </source>
</evidence>
<name>A0A4C1WDA9_EUMVA</name>
<dbReference type="Proteomes" id="UP000299102">
    <property type="component" value="Unassembled WGS sequence"/>
</dbReference>
<dbReference type="PANTHER" id="PTHR37984:SF5">
    <property type="entry name" value="PROTEIN NYNRIN-LIKE"/>
    <property type="match status" value="1"/>
</dbReference>
<dbReference type="EMBL" id="BGZK01000543">
    <property type="protein sequence ID" value="GBP49358.1"/>
    <property type="molecule type" value="Genomic_DNA"/>
</dbReference>
<keyword evidence="3" id="KW-1133">Transmembrane helix</keyword>
<evidence type="ECO:0000259" key="4">
    <source>
        <dbReference type="PROSITE" id="PS50878"/>
    </source>
</evidence>
<dbReference type="STRING" id="151549.A0A4C1WDA9"/>
<accession>A0A4C1WDA9</accession>
<dbReference type="GO" id="GO:0003964">
    <property type="term" value="F:RNA-directed DNA polymerase activity"/>
    <property type="evidence" value="ECO:0007669"/>
    <property type="project" value="UniProtKB-EC"/>
</dbReference>
<dbReference type="Gene3D" id="3.30.70.270">
    <property type="match status" value="2"/>
</dbReference>
<dbReference type="InterPro" id="IPR036397">
    <property type="entry name" value="RNaseH_sf"/>
</dbReference>
<feature type="domain" description="Reverse transcriptase" evidence="4">
    <location>
        <begin position="196"/>
        <end position="373"/>
    </location>
</feature>
<evidence type="ECO:0000256" key="1">
    <source>
        <dbReference type="ARBA" id="ARBA00012493"/>
    </source>
</evidence>
<dbReference type="Pfam" id="PF17919">
    <property type="entry name" value="RT_RNaseH_2"/>
    <property type="match status" value="1"/>
</dbReference>
<protein>
    <recommendedName>
        <fullName evidence="1">RNA-directed DNA polymerase</fullName>
        <ecNumber evidence="1">2.7.7.49</ecNumber>
    </recommendedName>
</protein>
<comment type="caution">
    <text evidence="5">The sequence shown here is derived from an EMBL/GenBank/DDBJ whole genome shotgun (WGS) entry which is preliminary data.</text>
</comment>
<dbReference type="InterPro" id="IPR012337">
    <property type="entry name" value="RNaseH-like_sf"/>
</dbReference>
<feature type="transmembrane region" description="Helical" evidence="3">
    <location>
        <begin position="929"/>
        <end position="951"/>
    </location>
</feature>
<dbReference type="OrthoDB" id="422540at2759"/>
<keyword evidence="3" id="KW-0472">Membrane</keyword>
<dbReference type="InterPro" id="IPR050951">
    <property type="entry name" value="Retrovirus_Pol_polyprotein"/>
</dbReference>
<dbReference type="Pfam" id="PF00078">
    <property type="entry name" value="RVT_1"/>
    <property type="match status" value="1"/>
</dbReference>
<reference evidence="5 6" key="1">
    <citation type="journal article" date="2019" name="Commun. Biol.">
        <title>The bagworm genome reveals a unique fibroin gene that provides high tensile strength.</title>
        <authorList>
            <person name="Kono N."/>
            <person name="Nakamura H."/>
            <person name="Ohtoshi R."/>
            <person name="Tomita M."/>
            <person name="Numata K."/>
            <person name="Arakawa K."/>
        </authorList>
    </citation>
    <scope>NUCLEOTIDE SEQUENCE [LARGE SCALE GENOMIC DNA]</scope>
</reference>
<dbReference type="FunFam" id="3.30.70.270:FF:000020">
    <property type="entry name" value="Transposon Tf2-6 polyprotein-like Protein"/>
    <property type="match status" value="1"/>
</dbReference>
<dbReference type="GO" id="GO:0042575">
    <property type="term" value="C:DNA polymerase complex"/>
    <property type="evidence" value="ECO:0007669"/>
    <property type="project" value="UniProtKB-ARBA"/>
</dbReference>
<evidence type="ECO:0000256" key="3">
    <source>
        <dbReference type="SAM" id="Phobius"/>
    </source>
</evidence>
<dbReference type="InterPro" id="IPR000477">
    <property type="entry name" value="RT_dom"/>
</dbReference>
<feature type="transmembrane region" description="Helical" evidence="3">
    <location>
        <begin position="893"/>
        <end position="917"/>
    </location>
</feature>
<dbReference type="SUPFAM" id="SSF53098">
    <property type="entry name" value="Ribonuclease H-like"/>
    <property type="match status" value="1"/>
</dbReference>
<evidence type="ECO:0000313" key="6">
    <source>
        <dbReference type="Proteomes" id="UP000299102"/>
    </source>
</evidence>
<dbReference type="EC" id="2.7.7.49" evidence="1"/>
<evidence type="ECO:0000313" key="5">
    <source>
        <dbReference type="EMBL" id="GBP49358.1"/>
    </source>
</evidence>
<sequence>MPFLLLDSCCCCINLRTGCLIIGYLELVSTFTLPIGCTSRHNTHDYIAPKKTTINTYGYVNLELNLSLHRAYPWRFVVADVTKPIIGADFLQFYNLMVDIRNLRLIDNTTTLSTSGSDATSYSTISSVKILLGDTRYDKLLAKFPDITRPSGTLRSPKHNTVHIIKITPGPPVSSPPRRLAPDKLQIAKCEFEDMLKNGTARPSESCWSSRVHFASKKESGWRPCDDYRMLNTRTIPDRYPIQHIQDFSHNITGSKVFSTIDLVKAYNQIPVNGEDIPKTAITTPFGLYEFPHMTFGLRNAGQTFQRFVDELTRGLNFCFAYLDDFLVYSKDEEEHKKHLKQILDRMREYGMLINTSKCVFGTDNVIFLGYNISAKGTKPLEQKVESIKNFPIPKTVKELRRFLGMINFYRRFIPDAARIQAPLNALLTGSIKNSHPINIIGEALKAFNTCKDSLCHASFLAHPDCDAKLSLVTDASDTSLGAVLQQYKDKAWEPLAFYSHKLSPAQRNYSLYDRKLLAIYEAIKHFRHMLEARDFFIYTDHKPICHAFKTRKDKCSPRQYRHLDFISQFSTDIRHISGRDNVVADTLSRIEQLDNVVDFVKLANAQKSDPELEQILKDGSVLQLQKIHVPGTKTNLYCDFSTPAQIPFVPISLRRQIFNCLHSISHPGSNATWKLVAERMVWNQERLQRLDVKIFTMPTNQTVDRYTRWAEAIPITDINAETVATALRTCWILRFGCPTDIVTDRACNGLVERFRRQLKTAITCHANEHWTECLPIVLLCVRSAYKDDLKASCAELPDSAHLFENSNHPQHHVMANALPLFTKTTHVFLREDTIRSCFQPAYTGPHEVTDVISVICALIVAISTTHSASSSRFEDAGTQHAIESKDMLVSPVLVSIYTIVLLLVVLGVVFTIIMLVGVHKNKRGHLKMYLIFSTILLTLAIIVFLSSLWITSINDVNSIFLRLFLYVYHMNYDETRRDKRGLTYAFQHVTSREGGQREKNLLPVGSQELLLPDEHQQSGRLQHGLICNRWDLRCTSGGWGVVRGVVAQVPAAVGQHHDRQQSLAGIANR</sequence>
<dbReference type="PROSITE" id="PS50878">
    <property type="entry name" value="RT_POL"/>
    <property type="match status" value="1"/>
</dbReference>
<gene>
    <name evidence="5" type="ORF">EVAR_24662_1</name>
</gene>
<keyword evidence="3" id="KW-0812">Transmembrane</keyword>
<dbReference type="InterPro" id="IPR043502">
    <property type="entry name" value="DNA/RNA_pol_sf"/>
</dbReference>
<dbReference type="InterPro" id="IPR043128">
    <property type="entry name" value="Rev_trsase/Diguanyl_cyclase"/>
</dbReference>
<dbReference type="PANTHER" id="PTHR37984">
    <property type="entry name" value="PROTEIN CBG26694"/>
    <property type="match status" value="1"/>
</dbReference>
<organism evidence="5 6">
    <name type="scientific">Eumeta variegata</name>
    <name type="common">Bagworm moth</name>
    <name type="synonym">Eumeta japonica</name>
    <dbReference type="NCBI Taxonomy" id="151549"/>
    <lineage>
        <taxon>Eukaryota</taxon>
        <taxon>Metazoa</taxon>
        <taxon>Ecdysozoa</taxon>
        <taxon>Arthropoda</taxon>
        <taxon>Hexapoda</taxon>
        <taxon>Insecta</taxon>
        <taxon>Pterygota</taxon>
        <taxon>Neoptera</taxon>
        <taxon>Endopterygota</taxon>
        <taxon>Lepidoptera</taxon>
        <taxon>Glossata</taxon>
        <taxon>Ditrysia</taxon>
        <taxon>Tineoidea</taxon>
        <taxon>Psychidae</taxon>
        <taxon>Oiketicinae</taxon>
        <taxon>Eumeta</taxon>
    </lineage>
</organism>
<dbReference type="CDD" id="cd01647">
    <property type="entry name" value="RT_LTR"/>
    <property type="match status" value="1"/>
</dbReference>
<dbReference type="GO" id="GO:0003676">
    <property type="term" value="F:nucleic acid binding"/>
    <property type="evidence" value="ECO:0007669"/>
    <property type="project" value="InterPro"/>
</dbReference>
<dbReference type="Gene3D" id="3.30.420.10">
    <property type="entry name" value="Ribonuclease H-like superfamily/Ribonuclease H"/>
    <property type="match status" value="1"/>
</dbReference>
<dbReference type="SUPFAM" id="SSF56672">
    <property type="entry name" value="DNA/RNA polymerases"/>
    <property type="match status" value="1"/>
</dbReference>
<dbReference type="AlphaFoldDB" id="A0A4C1WDA9"/>
<keyword evidence="2" id="KW-0511">Multifunctional enzyme</keyword>
<dbReference type="InterPro" id="IPR041577">
    <property type="entry name" value="RT_RNaseH_2"/>
</dbReference>